<feature type="domain" description="HTH araC/xylS-type" evidence="9">
    <location>
        <begin position="432"/>
        <end position="531"/>
    </location>
</feature>
<dbReference type="Pfam" id="PF17853">
    <property type="entry name" value="GGDEF_2"/>
    <property type="match status" value="1"/>
</dbReference>
<dbReference type="GO" id="GO:0003700">
    <property type="term" value="F:DNA-binding transcription factor activity"/>
    <property type="evidence" value="ECO:0007669"/>
    <property type="project" value="InterPro"/>
</dbReference>
<comment type="subcellular location">
    <subcellularLocation>
        <location evidence="1">Cytoplasm</location>
    </subcellularLocation>
</comment>
<dbReference type="STRING" id="1401.BK123_08790"/>
<evidence type="ECO:0000313" key="12">
    <source>
        <dbReference type="Proteomes" id="UP000187074"/>
    </source>
</evidence>
<dbReference type="CDD" id="cd17536">
    <property type="entry name" value="REC_YesN-like"/>
    <property type="match status" value="1"/>
</dbReference>
<dbReference type="RefSeq" id="WP_076321981.1">
    <property type="nucleotide sequence ID" value="NZ_MRTF01000002.1"/>
</dbReference>
<evidence type="ECO:0000313" key="11">
    <source>
        <dbReference type="EMBL" id="OME95165.1"/>
    </source>
</evidence>
<keyword evidence="2" id="KW-0963">Cytoplasm</keyword>
<evidence type="ECO:0000256" key="3">
    <source>
        <dbReference type="ARBA" id="ARBA00022553"/>
    </source>
</evidence>
<evidence type="ECO:0000256" key="6">
    <source>
        <dbReference type="ARBA" id="ARBA00023125"/>
    </source>
</evidence>
<dbReference type="InterPro" id="IPR051552">
    <property type="entry name" value="HptR"/>
</dbReference>
<keyword evidence="4" id="KW-0902">Two-component regulatory system</keyword>
<dbReference type="PANTHER" id="PTHR42713:SF3">
    <property type="entry name" value="TRANSCRIPTIONAL REGULATORY PROTEIN HPTR"/>
    <property type="match status" value="1"/>
</dbReference>
<keyword evidence="7" id="KW-0804">Transcription</keyword>
<reference evidence="11 12" key="1">
    <citation type="submission" date="2016-11" db="EMBL/GenBank/DDBJ databases">
        <title>Paenibacillus species isolates.</title>
        <authorList>
            <person name="Beno S.M."/>
        </authorList>
    </citation>
    <scope>NUCLEOTIDE SEQUENCE [LARGE SCALE GENOMIC DNA]</scope>
    <source>
        <strain evidence="11 12">FSL F4-0100</strain>
    </source>
</reference>
<dbReference type="SUPFAM" id="SSF46689">
    <property type="entry name" value="Homeodomain-like"/>
    <property type="match status" value="2"/>
</dbReference>
<evidence type="ECO:0000256" key="7">
    <source>
        <dbReference type="ARBA" id="ARBA00023163"/>
    </source>
</evidence>
<dbReference type="PROSITE" id="PS50110">
    <property type="entry name" value="RESPONSE_REGULATORY"/>
    <property type="match status" value="1"/>
</dbReference>
<comment type="caution">
    <text evidence="11">The sequence shown here is derived from an EMBL/GenBank/DDBJ whole genome shotgun (WGS) entry which is preliminary data.</text>
</comment>
<dbReference type="Pfam" id="PF00072">
    <property type="entry name" value="Response_reg"/>
    <property type="match status" value="1"/>
</dbReference>
<dbReference type="SMART" id="SM00448">
    <property type="entry name" value="REC"/>
    <property type="match status" value="1"/>
</dbReference>
<evidence type="ECO:0000259" key="9">
    <source>
        <dbReference type="PROSITE" id="PS01124"/>
    </source>
</evidence>
<evidence type="ECO:0000256" key="1">
    <source>
        <dbReference type="ARBA" id="ARBA00004496"/>
    </source>
</evidence>
<evidence type="ECO:0000256" key="2">
    <source>
        <dbReference type="ARBA" id="ARBA00022490"/>
    </source>
</evidence>
<dbReference type="InterPro" id="IPR011006">
    <property type="entry name" value="CheY-like_superfamily"/>
</dbReference>
<dbReference type="SMART" id="SM00342">
    <property type="entry name" value="HTH_ARAC"/>
    <property type="match status" value="1"/>
</dbReference>
<dbReference type="Gene3D" id="3.40.50.2300">
    <property type="match status" value="1"/>
</dbReference>
<dbReference type="Proteomes" id="UP000187074">
    <property type="component" value="Unassembled WGS sequence"/>
</dbReference>
<evidence type="ECO:0000256" key="8">
    <source>
        <dbReference type="PROSITE-ProRule" id="PRU00169"/>
    </source>
</evidence>
<dbReference type="GO" id="GO:0043565">
    <property type="term" value="F:sequence-specific DNA binding"/>
    <property type="evidence" value="ECO:0007669"/>
    <property type="project" value="InterPro"/>
</dbReference>
<dbReference type="EMBL" id="MRTF01000002">
    <property type="protein sequence ID" value="OME95165.1"/>
    <property type="molecule type" value="Genomic_DNA"/>
</dbReference>
<dbReference type="GO" id="GO:0005737">
    <property type="term" value="C:cytoplasm"/>
    <property type="evidence" value="ECO:0007669"/>
    <property type="project" value="UniProtKB-SubCell"/>
</dbReference>
<keyword evidence="3 8" id="KW-0597">Phosphoprotein</keyword>
<dbReference type="PROSITE" id="PS01124">
    <property type="entry name" value="HTH_ARAC_FAMILY_2"/>
    <property type="match status" value="1"/>
</dbReference>
<dbReference type="Gene3D" id="1.10.10.60">
    <property type="entry name" value="Homeodomain-like"/>
    <property type="match status" value="2"/>
</dbReference>
<keyword evidence="5" id="KW-0805">Transcription regulation</keyword>
<dbReference type="PRINTS" id="PR00032">
    <property type="entry name" value="HTHARAC"/>
</dbReference>
<feature type="modified residue" description="4-aspartylphosphate" evidence="8">
    <location>
        <position position="55"/>
    </location>
</feature>
<dbReference type="SUPFAM" id="SSF52172">
    <property type="entry name" value="CheY-like"/>
    <property type="match status" value="1"/>
</dbReference>
<accession>A0A1R1B6K0</accession>
<dbReference type="InterPro" id="IPR020449">
    <property type="entry name" value="Tscrpt_reg_AraC-type_HTH"/>
</dbReference>
<dbReference type="InterPro" id="IPR041522">
    <property type="entry name" value="CdaR_GGDEF"/>
</dbReference>
<dbReference type="AlphaFoldDB" id="A0A1R1B6K0"/>
<evidence type="ECO:0000256" key="5">
    <source>
        <dbReference type="ARBA" id="ARBA00023015"/>
    </source>
</evidence>
<evidence type="ECO:0000259" key="10">
    <source>
        <dbReference type="PROSITE" id="PS50110"/>
    </source>
</evidence>
<dbReference type="InterPro" id="IPR001789">
    <property type="entry name" value="Sig_transdc_resp-reg_receiver"/>
</dbReference>
<gene>
    <name evidence="11" type="ORF">BK123_08790</name>
</gene>
<feature type="domain" description="Response regulatory" evidence="10">
    <location>
        <begin position="3"/>
        <end position="120"/>
    </location>
</feature>
<dbReference type="GO" id="GO:0000160">
    <property type="term" value="P:phosphorelay signal transduction system"/>
    <property type="evidence" value="ECO:0007669"/>
    <property type="project" value="UniProtKB-KW"/>
</dbReference>
<organism evidence="11 12">
    <name type="scientific">Paenibacillus lautus</name>
    <name type="common">Bacillus lautus</name>
    <dbReference type="NCBI Taxonomy" id="1401"/>
    <lineage>
        <taxon>Bacteria</taxon>
        <taxon>Bacillati</taxon>
        <taxon>Bacillota</taxon>
        <taxon>Bacilli</taxon>
        <taxon>Bacillales</taxon>
        <taxon>Paenibacillaceae</taxon>
        <taxon>Paenibacillus</taxon>
    </lineage>
</organism>
<dbReference type="InterPro" id="IPR018060">
    <property type="entry name" value="HTH_AraC"/>
</dbReference>
<dbReference type="PANTHER" id="PTHR42713">
    <property type="entry name" value="HISTIDINE KINASE-RELATED"/>
    <property type="match status" value="1"/>
</dbReference>
<dbReference type="OrthoDB" id="9794370at2"/>
<dbReference type="Pfam" id="PF12833">
    <property type="entry name" value="HTH_18"/>
    <property type="match status" value="1"/>
</dbReference>
<proteinExistence type="predicted"/>
<sequence length="539" mass="61793">MYTILIVDDEPIVREGIRNQIQWADHGFECIGGCENGRDALEAVTRQPPDVVLTDINMPYMDGLELSRHITERFPKTKIIILTGFDDFEYAQQAVKLQVTDFIMKPVTSAELREMLDKLKLEMDEEHGRTEHLKRLKYQLNESLVLLKERFLERLASSPMKRSEIESKLIYFDIPLPGPLYIAIAVDRDELRSDEQHVDNELYAFALYNIMQELLAGEPGAAVFRYKENKVMAILSGFGEEELHARAQELAEGIRGSTKQFMKFTVTLGIGTICRELQDIRYSCRASEAALEYRLLIGRDQVVHITDLEKRGDAPLLDGIETESALISAIRAGTDSEVKTCIRRLISELGSASISIELCYVRIVRVMLAVLQTLMEIGCNENELIGKEKSLLSDLHSFRSLDEIEHWLNEVCEQALRDVAKTRKDLTRSQMLEAVDFIQRHYEDPELSIKTVCSRIFISTSYFSALFKTHTGRTFVEYVTEVRMEKAKELLKHSSMKTYEIAAKTGYQDPQYFSVLFKKHTGDTPTEYRNKMVSDEVRP</sequence>
<keyword evidence="6 11" id="KW-0238">DNA-binding</keyword>
<name>A0A1R1B6K0_PAELA</name>
<dbReference type="InterPro" id="IPR009057">
    <property type="entry name" value="Homeodomain-like_sf"/>
</dbReference>
<protein>
    <submittedName>
        <fullName evidence="11">DNA-binding response regulator</fullName>
    </submittedName>
</protein>
<evidence type="ECO:0000256" key="4">
    <source>
        <dbReference type="ARBA" id="ARBA00023012"/>
    </source>
</evidence>